<dbReference type="AlphaFoldDB" id="A0A0G0PY34"/>
<name>A0A0G0PY34_9BACT</name>
<evidence type="ECO:0000256" key="4">
    <source>
        <dbReference type="ARBA" id="ARBA00022741"/>
    </source>
</evidence>
<evidence type="ECO:0000256" key="5">
    <source>
        <dbReference type="ARBA" id="ARBA00022840"/>
    </source>
</evidence>
<feature type="domain" description="Cobalamin adenosyltransferase-like" evidence="7">
    <location>
        <begin position="3"/>
        <end position="166"/>
    </location>
</feature>
<keyword evidence="5 6" id="KW-0067">ATP-binding</keyword>
<evidence type="ECO:0000313" key="9">
    <source>
        <dbReference type="Proteomes" id="UP000034539"/>
    </source>
</evidence>
<organism evidence="8 9">
    <name type="scientific">Candidatus Gottesmanbacteria bacterium GW2011_GWC2_39_8</name>
    <dbReference type="NCBI Taxonomy" id="1618450"/>
    <lineage>
        <taxon>Bacteria</taxon>
        <taxon>Candidatus Gottesmaniibacteriota</taxon>
    </lineage>
</organism>
<keyword evidence="6" id="KW-0169">Cobalamin biosynthesis</keyword>
<dbReference type="NCBIfam" id="TIGR00636">
    <property type="entry name" value="PduO_Nterm"/>
    <property type="match status" value="1"/>
</dbReference>
<evidence type="ECO:0000256" key="2">
    <source>
        <dbReference type="ARBA" id="ARBA00011233"/>
    </source>
</evidence>
<accession>A0A0G0PY34</accession>
<dbReference type="InterPro" id="IPR029499">
    <property type="entry name" value="PduO-typ"/>
</dbReference>
<proteinExistence type="inferred from homology"/>
<evidence type="ECO:0000259" key="7">
    <source>
        <dbReference type="Pfam" id="PF01923"/>
    </source>
</evidence>
<comment type="subunit">
    <text evidence="2">Homotrimer.</text>
</comment>
<comment type="catalytic activity">
    <reaction evidence="6">
        <text>2 cob(II)yrinate a,c diamide + reduced [electron-transfer flavoprotein] + 2 ATP = 2 adenosylcob(III)yrinate a,c-diamide + 2 triphosphate + oxidized [electron-transfer flavoprotein] + 3 H(+)</text>
        <dbReference type="Rhea" id="RHEA:11528"/>
        <dbReference type="Rhea" id="RHEA-COMP:10685"/>
        <dbReference type="Rhea" id="RHEA-COMP:10686"/>
        <dbReference type="ChEBI" id="CHEBI:15378"/>
        <dbReference type="ChEBI" id="CHEBI:18036"/>
        <dbReference type="ChEBI" id="CHEBI:30616"/>
        <dbReference type="ChEBI" id="CHEBI:57692"/>
        <dbReference type="ChEBI" id="CHEBI:58307"/>
        <dbReference type="ChEBI" id="CHEBI:58503"/>
        <dbReference type="ChEBI" id="CHEBI:58537"/>
        <dbReference type="EC" id="2.5.1.17"/>
    </reaction>
</comment>
<gene>
    <name evidence="8" type="ORF">UT63_C0025G0021</name>
</gene>
<dbReference type="EC" id="2.5.1.17" evidence="6"/>
<evidence type="ECO:0000256" key="6">
    <source>
        <dbReference type="RuleBase" id="RU366026"/>
    </source>
</evidence>
<dbReference type="Pfam" id="PF01923">
    <property type="entry name" value="Cob_adeno_trans"/>
    <property type="match status" value="1"/>
</dbReference>
<dbReference type="GO" id="GO:0005524">
    <property type="term" value="F:ATP binding"/>
    <property type="evidence" value="ECO:0007669"/>
    <property type="project" value="UniProtKB-UniRule"/>
</dbReference>
<sequence>MKIYTKTGDCGETSLYGGKRVFKSNTRIDSYGGVDELNSLIGLVTSKLVIGNSNDERIKSFLTEIQGDLFLIGGNLAGSPLELTVLPERVEEMEKLIDELSTKLPELNNFILPGGGELGSLSHLARSVTRRVERQAVKLSQEEDVDKRILIYLNRLSDLFFTLARYFNLKDNKEEIIWYKA</sequence>
<reference evidence="8 9" key="1">
    <citation type="journal article" date="2015" name="Nature">
        <title>rRNA introns, odd ribosomes, and small enigmatic genomes across a large radiation of phyla.</title>
        <authorList>
            <person name="Brown C.T."/>
            <person name="Hug L.A."/>
            <person name="Thomas B.C."/>
            <person name="Sharon I."/>
            <person name="Castelle C.J."/>
            <person name="Singh A."/>
            <person name="Wilkins M.J."/>
            <person name="Williams K.H."/>
            <person name="Banfield J.F."/>
        </authorList>
    </citation>
    <scope>NUCLEOTIDE SEQUENCE [LARGE SCALE GENOMIC DNA]</scope>
</reference>
<dbReference type="SUPFAM" id="SSF89028">
    <property type="entry name" value="Cobalamin adenosyltransferase-like"/>
    <property type="match status" value="1"/>
</dbReference>
<dbReference type="PATRIC" id="fig|1618450.3.peg.657"/>
<comment type="catalytic activity">
    <reaction evidence="6">
        <text>2 cob(II)alamin + reduced [electron-transfer flavoprotein] + 2 ATP = 2 adenosylcob(III)alamin + 2 triphosphate + oxidized [electron-transfer flavoprotein] + 3 H(+)</text>
        <dbReference type="Rhea" id="RHEA:28671"/>
        <dbReference type="Rhea" id="RHEA-COMP:10685"/>
        <dbReference type="Rhea" id="RHEA-COMP:10686"/>
        <dbReference type="ChEBI" id="CHEBI:15378"/>
        <dbReference type="ChEBI" id="CHEBI:16304"/>
        <dbReference type="ChEBI" id="CHEBI:18036"/>
        <dbReference type="ChEBI" id="CHEBI:18408"/>
        <dbReference type="ChEBI" id="CHEBI:30616"/>
        <dbReference type="ChEBI" id="CHEBI:57692"/>
        <dbReference type="ChEBI" id="CHEBI:58307"/>
        <dbReference type="EC" id="2.5.1.17"/>
    </reaction>
</comment>
<keyword evidence="3 6" id="KW-0808">Transferase</keyword>
<dbReference type="UniPathway" id="UPA00148">
    <property type="reaction ID" value="UER00233"/>
</dbReference>
<dbReference type="InterPro" id="IPR016030">
    <property type="entry name" value="CblAdoTrfase-like"/>
</dbReference>
<dbReference type="EMBL" id="LBXN01000025">
    <property type="protein sequence ID" value="KKR33044.1"/>
    <property type="molecule type" value="Genomic_DNA"/>
</dbReference>
<comment type="caution">
    <text evidence="8">The sequence shown here is derived from an EMBL/GenBank/DDBJ whole genome shotgun (WGS) entry which is preliminary data.</text>
</comment>
<dbReference type="GO" id="GO:0009236">
    <property type="term" value="P:cobalamin biosynthetic process"/>
    <property type="evidence" value="ECO:0007669"/>
    <property type="project" value="UniProtKB-UniRule"/>
</dbReference>
<dbReference type="Proteomes" id="UP000034539">
    <property type="component" value="Unassembled WGS sequence"/>
</dbReference>
<dbReference type="Gene3D" id="1.20.1200.10">
    <property type="entry name" value="Cobalamin adenosyltransferase-like"/>
    <property type="match status" value="1"/>
</dbReference>
<dbReference type="FunFam" id="1.20.1200.10:FF:000001">
    <property type="entry name" value="Cob(I)yrinic acid a,c-diamide adenosyltransferase"/>
    <property type="match status" value="1"/>
</dbReference>
<protein>
    <recommendedName>
        <fullName evidence="6">Corrinoid adenosyltransferase</fullName>
        <ecNumber evidence="6">2.5.1.17</ecNumber>
    </recommendedName>
    <alternativeName>
        <fullName evidence="6">Cob(II)alamin adenosyltransferase</fullName>
    </alternativeName>
    <alternativeName>
        <fullName evidence="6">Cob(II)yrinic acid a,c-diamide adenosyltransferase</fullName>
    </alternativeName>
    <alternativeName>
        <fullName evidence="6">Cobinamide/cobalamin adenosyltransferase</fullName>
    </alternativeName>
</protein>
<comment type="pathway">
    <text evidence="6">Cofactor biosynthesis; adenosylcobalamin biosynthesis; adenosylcobalamin from cob(II)yrinate a,c-diamide: step 2/7.</text>
</comment>
<keyword evidence="4 6" id="KW-0547">Nucleotide-binding</keyword>
<dbReference type="GO" id="GO:0008817">
    <property type="term" value="F:corrinoid adenosyltransferase activity"/>
    <property type="evidence" value="ECO:0007669"/>
    <property type="project" value="UniProtKB-UniRule"/>
</dbReference>
<comment type="similarity">
    <text evidence="1 6">Belongs to the Cob(I)alamin adenosyltransferase family.</text>
</comment>
<dbReference type="PANTHER" id="PTHR12213:SF0">
    <property type="entry name" value="CORRINOID ADENOSYLTRANSFERASE MMAB"/>
    <property type="match status" value="1"/>
</dbReference>
<dbReference type="PANTHER" id="PTHR12213">
    <property type="entry name" value="CORRINOID ADENOSYLTRANSFERASE"/>
    <property type="match status" value="1"/>
</dbReference>
<evidence type="ECO:0000256" key="3">
    <source>
        <dbReference type="ARBA" id="ARBA00022679"/>
    </source>
</evidence>
<dbReference type="InterPro" id="IPR036451">
    <property type="entry name" value="CblAdoTrfase-like_sf"/>
</dbReference>
<evidence type="ECO:0000313" key="8">
    <source>
        <dbReference type="EMBL" id="KKR33044.1"/>
    </source>
</evidence>
<evidence type="ECO:0000256" key="1">
    <source>
        <dbReference type="ARBA" id="ARBA00007487"/>
    </source>
</evidence>